<reference evidence="2 3" key="1">
    <citation type="submission" date="2016-03" db="EMBL/GenBank/DDBJ databases">
        <authorList>
            <person name="Ploux O."/>
        </authorList>
    </citation>
    <scope>NUCLEOTIDE SEQUENCE [LARGE SCALE GENOMIC DNA]</scope>
    <source>
        <strain evidence="2 3">UAMH 11012</strain>
    </source>
</reference>
<dbReference type="Pfam" id="PF01266">
    <property type="entry name" value="DAO"/>
    <property type="match status" value="1"/>
</dbReference>
<dbReference type="PANTHER" id="PTHR13847:SF129">
    <property type="entry name" value="FAD DEPENDENT OXIDOREDUCTASE"/>
    <property type="match status" value="1"/>
</dbReference>
<feature type="domain" description="FAD dependent oxidoreductase" evidence="1">
    <location>
        <begin position="30"/>
        <end position="136"/>
    </location>
</feature>
<dbReference type="Gene3D" id="3.30.9.10">
    <property type="entry name" value="D-Amino Acid Oxidase, subunit A, domain 2"/>
    <property type="match status" value="1"/>
</dbReference>
<organism evidence="2 3">
    <name type="scientific">Phialocephala subalpina</name>
    <dbReference type="NCBI Taxonomy" id="576137"/>
    <lineage>
        <taxon>Eukaryota</taxon>
        <taxon>Fungi</taxon>
        <taxon>Dikarya</taxon>
        <taxon>Ascomycota</taxon>
        <taxon>Pezizomycotina</taxon>
        <taxon>Leotiomycetes</taxon>
        <taxon>Helotiales</taxon>
        <taxon>Mollisiaceae</taxon>
        <taxon>Phialocephala</taxon>
        <taxon>Phialocephala fortinii species complex</taxon>
    </lineage>
</organism>
<evidence type="ECO:0000259" key="1">
    <source>
        <dbReference type="Pfam" id="PF01266"/>
    </source>
</evidence>
<dbReference type="EMBL" id="FJOG01000044">
    <property type="protein sequence ID" value="CZR67456.1"/>
    <property type="molecule type" value="Genomic_DNA"/>
</dbReference>
<dbReference type="STRING" id="576137.A0A1L7XQX7"/>
<dbReference type="Proteomes" id="UP000184330">
    <property type="component" value="Unassembled WGS sequence"/>
</dbReference>
<evidence type="ECO:0000313" key="3">
    <source>
        <dbReference type="Proteomes" id="UP000184330"/>
    </source>
</evidence>
<keyword evidence="3" id="KW-1185">Reference proteome</keyword>
<dbReference type="AlphaFoldDB" id="A0A1L7XQX7"/>
<dbReference type="SUPFAM" id="SSF51971">
    <property type="entry name" value="Nucleotide-binding domain"/>
    <property type="match status" value="1"/>
</dbReference>
<dbReference type="Gene3D" id="3.50.50.60">
    <property type="entry name" value="FAD/NAD(P)-binding domain"/>
    <property type="match status" value="1"/>
</dbReference>
<evidence type="ECO:0000313" key="2">
    <source>
        <dbReference type="EMBL" id="CZR67456.1"/>
    </source>
</evidence>
<proteinExistence type="predicted"/>
<dbReference type="InterPro" id="IPR036188">
    <property type="entry name" value="FAD/NAD-bd_sf"/>
</dbReference>
<dbReference type="PANTHER" id="PTHR13847">
    <property type="entry name" value="SARCOSINE DEHYDROGENASE-RELATED"/>
    <property type="match status" value="1"/>
</dbReference>
<protein>
    <recommendedName>
        <fullName evidence="1">FAD dependent oxidoreductase domain-containing protein</fullName>
    </recommendedName>
</protein>
<accession>A0A1L7XQX7</accession>
<dbReference type="OrthoDB" id="429143at2759"/>
<sequence length="340" mass="37767">MPPFTPGKHGQPPKVLISHRSTEALPAEADVVIIRSGITGASAAHWLYQDESDKELKVVMLEAREACWGATGRNGGHCQPRIYDRSAELSSLEMRNYLTLQDLINKHDIACDWVDLSVVHGYMSQSLFEEVLSEYKSHLQSDPSISELIMVVTPSSTNLSLSDLRVSNSQEKRSSRRLSRSTALHFLRHRRGELIFGGGRAYTANASLGVSDGSSIDLLAAAYIRREISKEPDLHNGGEVFKVNYKWSGIIGFSKDDRPWVGELTEDLGLSGGERFVDLCCVYGHGMPNAFLDTKAVVELMIGRKDEEVDLPSVHWITKERVEGMRGIESVFIVDYKAGM</sequence>
<gene>
    <name evidence="2" type="ORF">PAC_17355</name>
</gene>
<dbReference type="SUPFAM" id="SSF51905">
    <property type="entry name" value="FAD/NAD(P)-binding domain"/>
    <property type="match status" value="1"/>
</dbReference>
<name>A0A1L7XQX7_9HELO</name>
<dbReference type="InterPro" id="IPR006076">
    <property type="entry name" value="FAD-dep_OxRdtase"/>
</dbReference>
<dbReference type="GO" id="GO:0005737">
    <property type="term" value="C:cytoplasm"/>
    <property type="evidence" value="ECO:0007669"/>
    <property type="project" value="TreeGrafter"/>
</dbReference>